<dbReference type="SMART" id="SM00248">
    <property type="entry name" value="ANK"/>
    <property type="match status" value="3"/>
</dbReference>
<feature type="transmembrane region" description="Helical" evidence="2">
    <location>
        <begin position="1036"/>
        <end position="1055"/>
    </location>
</feature>
<feature type="compositionally biased region" description="Basic and acidic residues" evidence="1">
    <location>
        <begin position="706"/>
        <end position="720"/>
    </location>
</feature>
<feature type="domain" description="DUF4219" evidence="3">
    <location>
        <begin position="300"/>
        <end position="325"/>
    </location>
</feature>
<dbReference type="AlphaFoldDB" id="A0AAW2DBM0"/>
<feature type="region of interest" description="Disordered" evidence="1">
    <location>
        <begin position="706"/>
        <end position="731"/>
    </location>
</feature>
<feature type="transmembrane region" description="Helical" evidence="2">
    <location>
        <begin position="966"/>
        <end position="994"/>
    </location>
</feature>
<evidence type="ECO:0000313" key="6">
    <source>
        <dbReference type="Proteomes" id="UP001459277"/>
    </source>
</evidence>
<evidence type="ECO:0000259" key="3">
    <source>
        <dbReference type="Pfam" id="PF13961"/>
    </source>
</evidence>
<dbReference type="Gene3D" id="1.25.40.20">
    <property type="entry name" value="Ankyrin repeat-containing domain"/>
    <property type="match status" value="2"/>
</dbReference>
<protein>
    <recommendedName>
        <fullName evidence="7">PGG domain-containing protein</fullName>
    </recommendedName>
</protein>
<name>A0AAW2DBM0_9ROSI</name>
<proteinExistence type="predicted"/>
<dbReference type="InterPro" id="IPR026961">
    <property type="entry name" value="PGG_dom"/>
</dbReference>
<evidence type="ECO:0000256" key="2">
    <source>
        <dbReference type="SAM" id="Phobius"/>
    </source>
</evidence>
<dbReference type="EMBL" id="JAZDWU010000003">
    <property type="protein sequence ID" value="KAL0007998.1"/>
    <property type="molecule type" value="Genomic_DNA"/>
</dbReference>
<evidence type="ECO:0000259" key="4">
    <source>
        <dbReference type="Pfam" id="PF13962"/>
    </source>
</evidence>
<feature type="domain" description="PGG" evidence="4">
    <location>
        <begin position="919"/>
        <end position="1030"/>
    </location>
</feature>
<gene>
    <name evidence="5" type="ORF">SO802_009500</name>
</gene>
<keyword evidence="6" id="KW-1185">Reference proteome</keyword>
<dbReference type="Pfam" id="PF13962">
    <property type="entry name" value="PGG"/>
    <property type="match status" value="1"/>
</dbReference>
<dbReference type="SUPFAM" id="SSF48403">
    <property type="entry name" value="Ankyrin repeat"/>
    <property type="match status" value="1"/>
</dbReference>
<feature type="transmembrane region" description="Helical" evidence="2">
    <location>
        <begin position="1006"/>
        <end position="1030"/>
    </location>
</feature>
<accession>A0AAW2DBM0</accession>
<evidence type="ECO:0008006" key="7">
    <source>
        <dbReference type="Google" id="ProtNLM"/>
    </source>
</evidence>
<dbReference type="Pfam" id="PF14223">
    <property type="entry name" value="Retrotran_gag_2"/>
    <property type="match status" value="1"/>
</dbReference>
<evidence type="ECO:0000313" key="5">
    <source>
        <dbReference type="EMBL" id="KAL0007998.1"/>
    </source>
</evidence>
<dbReference type="Pfam" id="PF13961">
    <property type="entry name" value="DUF4219"/>
    <property type="match status" value="1"/>
</dbReference>
<dbReference type="GO" id="GO:0016020">
    <property type="term" value="C:membrane"/>
    <property type="evidence" value="ECO:0007669"/>
    <property type="project" value="TreeGrafter"/>
</dbReference>
<comment type="caution">
    <text evidence="5">The sequence shown here is derived from an EMBL/GenBank/DDBJ whole genome shotgun (WGS) entry which is preliminary data.</text>
</comment>
<keyword evidence="2" id="KW-1133">Transmembrane helix</keyword>
<dbReference type="InterPro" id="IPR025314">
    <property type="entry name" value="DUF4219"/>
</dbReference>
<evidence type="ECO:0000256" key="1">
    <source>
        <dbReference type="SAM" id="MobiDB-lite"/>
    </source>
</evidence>
<dbReference type="InterPro" id="IPR002110">
    <property type="entry name" value="Ankyrin_rpt"/>
</dbReference>
<sequence>MIYLHDVDKYTDWSLQVKTQLKLKWLWDIVEGNDVAPKAENDKPAFMAWSEKNAEALRVIKHYCEDSFGDAIFSISSAKIAWDTLAAICALPKTGFEFLAGDGDNYLDWSLQVKAILTDRQLWDIVEGTDDPPKAEKNDMALGLIRYSCSRSNIGYETRSITSAKIAWDTLAAICALHKTGFEILAYDGDNYLDWSLQVKALLTDRQLWDIVEGTDRRPKAEKNDVALALIRYSFSRSMYSFSRSSLEYVFRSITSAKIAWDALAAICALPKNILIDKKSIAAVIERVDSIPAVIKRLDDVDNYKDWSLQVKTYLTDQQLWDIVEGTNEPPKAENDESAFKAWFENNALAFRVIVFSCGYRLRFAIWWITSAKIAWDTLAEICKFPKSSFIDPEEYDCVAWSIRMEAYLKAYDLWDIVEAATEPPTPENDEIAFNAWSKKNAKALYLIWESSEAFFSFKKSTRTAGIAWDTLAVYHNSRGIENNELRKCELFRQYLRDGNWDDANQFITSNPGAESATISNTGSTALHIVILAGHLQIVMELVNMLPIDKLRMRHKDGNTILGFCALVGSTEMAKCIVGKCPILLRIENELQRLIPVVIALTHNSNSIAMAQYLYSVTPKGILRPTVGVNGATFVTRCIYSRAFDMALDVLEKFPTLVTALDIEKESPVLALASISSAYMSGNHLIFWKRWIYDCIHITRVKDSDQIPRTQKPEQGKSDEIPASTQKPEQGKSIQVRNIGLGIRQIYELKLLHQLLLRMRKELQDLHGQQLREIRVDEAIIKAAKKGMVEFVTAIWSACPELVWSKERFTGRNPFMCAVLHRQHEIFRLLYGFGLKDSILAKTDNEGNNILHMAAMTEPSARRNTVPGAAFHMQREVQWFQEVKSIVHPSLIEAKNKSGHTPDYVFANDHKDLVDEAKNWVKETASSCTVPAALIVTIMFAAAITVPGGNNQNTGLPMFLRDTMFMVFILSDALSLISATTSLLVFLVITSCYTEEDFLISLPQKMILGLSSLIFSIATMMINFCTSLFIILDGNLWVVIPIICLAIVPVFLFAWKQFHLLLDMFTSTYRPRRIFDRNVKPWI</sequence>
<dbReference type="InterPro" id="IPR036770">
    <property type="entry name" value="Ankyrin_rpt-contain_sf"/>
</dbReference>
<dbReference type="Proteomes" id="UP001459277">
    <property type="component" value="Unassembled WGS sequence"/>
</dbReference>
<keyword evidence="2" id="KW-0812">Transmembrane</keyword>
<keyword evidence="2" id="KW-0472">Membrane</keyword>
<dbReference type="PANTHER" id="PTHR24177:SF329">
    <property type="entry name" value="ANKYRIN REPEAT PROTEIN"/>
    <property type="match status" value="1"/>
</dbReference>
<organism evidence="5 6">
    <name type="scientific">Lithocarpus litseifolius</name>
    <dbReference type="NCBI Taxonomy" id="425828"/>
    <lineage>
        <taxon>Eukaryota</taxon>
        <taxon>Viridiplantae</taxon>
        <taxon>Streptophyta</taxon>
        <taxon>Embryophyta</taxon>
        <taxon>Tracheophyta</taxon>
        <taxon>Spermatophyta</taxon>
        <taxon>Magnoliopsida</taxon>
        <taxon>eudicotyledons</taxon>
        <taxon>Gunneridae</taxon>
        <taxon>Pentapetalae</taxon>
        <taxon>rosids</taxon>
        <taxon>fabids</taxon>
        <taxon>Fagales</taxon>
        <taxon>Fagaceae</taxon>
        <taxon>Lithocarpus</taxon>
    </lineage>
</organism>
<reference evidence="5 6" key="1">
    <citation type="submission" date="2024-01" db="EMBL/GenBank/DDBJ databases">
        <title>A telomere-to-telomere, gap-free genome of sweet tea (Lithocarpus litseifolius).</title>
        <authorList>
            <person name="Zhou J."/>
        </authorList>
    </citation>
    <scope>NUCLEOTIDE SEQUENCE [LARGE SCALE GENOMIC DNA]</scope>
    <source>
        <strain evidence="5">Zhou-2022a</strain>
        <tissue evidence="5">Leaf</tissue>
    </source>
</reference>
<dbReference type="PANTHER" id="PTHR24177">
    <property type="entry name" value="CASKIN"/>
    <property type="match status" value="1"/>
</dbReference>